<dbReference type="GO" id="GO:0005634">
    <property type="term" value="C:nucleus"/>
    <property type="evidence" value="ECO:0007669"/>
    <property type="project" value="TreeGrafter"/>
</dbReference>
<feature type="compositionally biased region" description="Polar residues" evidence="2">
    <location>
        <begin position="392"/>
        <end position="417"/>
    </location>
</feature>
<dbReference type="GO" id="GO:0008270">
    <property type="term" value="F:zinc ion binding"/>
    <property type="evidence" value="ECO:0007669"/>
    <property type="project" value="UniProtKB-KW"/>
</dbReference>
<dbReference type="Pfam" id="PF13639">
    <property type="entry name" value="zf-RING_2"/>
    <property type="match status" value="1"/>
</dbReference>
<feature type="compositionally biased region" description="Low complexity" evidence="2">
    <location>
        <begin position="533"/>
        <end position="545"/>
    </location>
</feature>
<gene>
    <name evidence="4" type="ORF">UTRI_06173</name>
</gene>
<keyword evidence="1" id="KW-0863">Zinc-finger</keyword>
<dbReference type="CDD" id="cd16448">
    <property type="entry name" value="RING-H2"/>
    <property type="match status" value="1"/>
</dbReference>
<dbReference type="AlphaFoldDB" id="A0A5C3EEY7"/>
<organism evidence="4 5">
    <name type="scientific">Ustilago trichophora</name>
    <dbReference type="NCBI Taxonomy" id="86804"/>
    <lineage>
        <taxon>Eukaryota</taxon>
        <taxon>Fungi</taxon>
        <taxon>Dikarya</taxon>
        <taxon>Basidiomycota</taxon>
        <taxon>Ustilaginomycotina</taxon>
        <taxon>Ustilaginomycetes</taxon>
        <taxon>Ustilaginales</taxon>
        <taxon>Ustilaginaceae</taxon>
        <taxon>Ustilago</taxon>
    </lineage>
</organism>
<feature type="region of interest" description="Disordered" evidence="2">
    <location>
        <begin position="392"/>
        <end position="463"/>
    </location>
</feature>
<keyword evidence="1" id="KW-0479">Metal-binding</keyword>
<dbReference type="SUPFAM" id="SSF57850">
    <property type="entry name" value="RING/U-box"/>
    <property type="match status" value="1"/>
</dbReference>
<feature type="compositionally biased region" description="Low complexity" evidence="2">
    <location>
        <begin position="557"/>
        <end position="571"/>
    </location>
</feature>
<evidence type="ECO:0000259" key="3">
    <source>
        <dbReference type="PROSITE" id="PS50089"/>
    </source>
</evidence>
<dbReference type="GO" id="GO:0090734">
    <property type="term" value="C:site of DNA damage"/>
    <property type="evidence" value="ECO:0007669"/>
    <property type="project" value="TreeGrafter"/>
</dbReference>
<feature type="compositionally biased region" description="Basic and acidic residues" evidence="2">
    <location>
        <begin position="304"/>
        <end position="320"/>
    </location>
</feature>
<name>A0A5C3EEY7_9BASI</name>
<dbReference type="InterPro" id="IPR001841">
    <property type="entry name" value="Znf_RING"/>
</dbReference>
<evidence type="ECO:0000256" key="2">
    <source>
        <dbReference type="SAM" id="MobiDB-lite"/>
    </source>
</evidence>
<dbReference type="PANTHER" id="PTHR46569:SF1">
    <property type="entry name" value="E3 UBIQUITIN-PROTEIN LIGASE RFWD3-RELATED"/>
    <property type="match status" value="1"/>
</dbReference>
<dbReference type="GO" id="GO:0061630">
    <property type="term" value="F:ubiquitin protein ligase activity"/>
    <property type="evidence" value="ECO:0007669"/>
    <property type="project" value="TreeGrafter"/>
</dbReference>
<dbReference type="GO" id="GO:0031297">
    <property type="term" value="P:replication fork processing"/>
    <property type="evidence" value="ECO:0007669"/>
    <property type="project" value="TreeGrafter"/>
</dbReference>
<proteinExistence type="predicted"/>
<keyword evidence="5" id="KW-1185">Reference proteome</keyword>
<dbReference type="Gene3D" id="3.30.40.10">
    <property type="entry name" value="Zinc/RING finger domain, C3HC4 (zinc finger)"/>
    <property type="match status" value="1"/>
</dbReference>
<dbReference type="SMART" id="SM00184">
    <property type="entry name" value="RING"/>
    <property type="match status" value="1"/>
</dbReference>
<dbReference type="Proteomes" id="UP000324022">
    <property type="component" value="Unassembled WGS sequence"/>
</dbReference>
<reference evidence="4 5" key="1">
    <citation type="submission" date="2018-03" db="EMBL/GenBank/DDBJ databases">
        <authorList>
            <person name="Guldener U."/>
        </authorList>
    </citation>
    <scope>NUCLEOTIDE SEQUENCE [LARGE SCALE GENOMIC DNA]</scope>
    <source>
        <strain evidence="4 5">NBRC100155</strain>
    </source>
</reference>
<evidence type="ECO:0000313" key="4">
    <source>
        <dbReference type="EMBL" id="SPO29224.1"/>
    </source>
</evidence>
<evidence type="ECO:0000256" key="1">
    <source>
        <dbReference type="PROSITE-ProRule" id="PRU00175"/>
    </source>
</evidence>
<protein>
    <recommendedName>
        <fullName evidence="3">RING-type domain-containing protein</fullName>
    </recommendedName>
</protein>
<feature type="region of interest" description="Disordered" evidence="2">
    <location>
        <begin position="528"/>
        <end position="592"/>
    </location>
</feature>
<feature type="region of interest" description="Disordered" evidence="2">
    <location>
        <begin position="331"/>
        <end position="355"/>
    </location>
</feature>
<dbReference type="InterPro" id="IPR013083">
    <property type="entry name" value="Znf_RING/FYVE/PHD"/>
</dbReference>
<dbReference type="InterPro" id="IPR052639">
    <property type="entry name" value="TRAIP_ubiq-protein_ligase"/>
</dbReference>
<feature type="region of interest" description="Disordered" evidence="2">
    <location>
        <begin position="304"/>
        <end position="323"/>
    </location>
</feature>
<feature type="domain" description="RING-type" evidence="3">
    <location>
        <begin position="3"/>
        <end position="58"/>
    </location>
</feature>
<keyword evidence="1" id="KW-0862">Zinc</keyword>
<dbReference type="PANTHER" id="PTHR46569">
    <property type="entry name" value="E3 UBIQUITIN-PROTEIN LIGASE TRAIP"/>
    <property type="match status" value="1"/>
</dbReference>
<evidence type="ECO:0000313" key="5">
    <source>
        <dbReference type="Proteomes" id="UP000324022"/>
    </source>
</evidence>
<dbReference type="EMBL" id="OOIN01000027">
    <property type="protein sequence ID" value="SPO29224.1"/>
    <property type="molecule type" value="Genomic_DNA"/>
</dbReference>
<accession>A0A5C3EEY7</accession>
<sequence length="592" mass="65027">MGCAICLDDFDQADGDAKRATALPCGHIFHYDCLQTWFYGPTAAHTNRPNQKRCPLCSITTNPASMVRLFPSDGDDLDTYLSGQQLWDLELSTRQGPVPSGHDNLRGHKELLNDLMDFNKAVQSYVMATHSARVDKMLKSGVKVRKLVVDLTKDRGPDLDESLLSAMDALENAASSFSTLFNDLSRRVRDNRKREVELEKKKDKLQLELRKAEDKTRAANVQLDQARQARHEADELVKEVNDRDRRVTALIIEISSKEEDLKAREREIDSQRRAMTLETNIKISNMKSSTDAALADMRAKLEAAEKRRDEAEKERRDSHNKSCRLAEQLKKMQEQLQSRKTPAHPGASDSKSSDVAVLERKNKALQTLLAARDAQLKELGIVTPDRRIVRSSNRLSSQSFVDLTRSSSPVGNDNIDSPATPRDGFEITSQTSTLGGAAPVRSPTPQRRGKKRARSSLSIEPERLDDEMDEALFPMPGFAVTLPPRRTVAVHVRFQSDDAASPTVTAANQSAASTNTTAAAAAAPVSGVADGLAGPSAAGSKSPSSRKNLSKRKARSSDPTASTSSSSSNPNYDWLNKSNGIALGPKRRSKAT</sequence>
<dbReference type="PROSITE" id="PS50089">
    <property type="entry name" value="ZF_RING_2"/>
    <property type="match status" value="1"/>
</dbReference>
<dbReference type="GO" id="GO:0016567">
    <property type="term" value="P:protein ubiquitination"/>
    <property type="evidence" value="ECO:0007669"/>
    <property type="project" value="TreeGrafter"/>
</dbReference>
<dbReference type="OrthoDB" id="7759664at2759"/>